<comment type="caution">
    <text evidence="1">The sequence shown here is derived from an EMBL/GenBank/DDBJ whole genome shotgun (WGS) entry which is preliminary data.</text>
</comment>
<sequence length="133" mass="15589">MSPTFSELKDLYSELSDFLATQHMAAVQSKESGTAEICNQKKIHNDQAYFLYLFTRLEGRINEKVQKQKPELKEAHFMEKVRWIFPQNSQVETRTRKYLEKRNSIGHGGNFNQVISMRVVVPQIEHLFNSIKL</sequence>
<keyword evidence="2" id="KW-1185">Reference proteome</keyword>
<evidence type="ECO:0000313" key="2">
    <source>
        <dbReference type="Proteomes" id="UP000199598"/>
    </source>
</evidence>
<evidence type="ECO:0008006" key="3">
    <source>
        <dbReference type="Google" id="ProtNLM"/>
    </source>
</evidence>
<dbReference type="RefSeq" id="WP_093520469.1">
    <property type="nucleotide sequence ID" value="NZ_FOSK01000007.1"/>
</dbReference>
<dbReference type="EMBL" id="FOSK01000007">
    <property type="protein sequence ID" value="SFK63569.1"/>
    <property type="molecule type" value="Genomic_DNA"/>
</dbReference>
<reference evidence="1 2" key="1">
    <citation type="submission" date="2016-10" db="EMBL/GenBank/DDBJ databases">
        <authorList>
            <person name="Varghese N."/>
            <person name="Submissions S."/>
        </authorList>
    </citation>
    <scope>NUCLEOTIDE SEQUENCE [LARGE SCALE GENOMIC DNA]</scope>
    <source>
        <strain evidence="1 2">DSM 16392</strain>
    </source>
</reference>
<dbReference type="Proteomes" id="UP000199598">
    <property type="component" value="Unassembled WGS sequence"/>
</dbReference>
<organism evidence="1 2">
    <name type="scientific">Pseudovibrio ascidiaceicola</name>
    <dbReference type="NCBI Taxonomy" id="285279"/>
    <lineage>
        <taxon>Bacteria</taxon>
        <taxon>Pseudomonadati</taxon>
        <taxon>Pseudomonadota</taxon>
        <taxon>Alphaproteobacteria</taxon>
        <taxon>Hyphomicrobiales</taxon>
        <taxon>Stappiaceae</taxon>
        <taxon>Pseudovibrio</taxon>
    </lineage>
</organism>
<gene>
    <name evidence="1" type="ORF">SAMN04488518_107125</name>
</gene>
<proteinExistence type="predicted"/>
<accession>A0A1I4B6N1</accession>
<evidence type="ECO:0000313" key="1">
    <source>
        <dbReference type="EMBL" id="SFK63569.1"/>
    </source>
</evidence>
<protein>
    <recommendedName>
        <fullName evidence="3">RiboL-PSP-HEPN domain-containing protein</fullName>
    </recommendedName>
</protein>
<name>A0A1I4B6N1_9HYPH</name>